<accession>A0A917ZR18</accession>
<gene>
    <name evidence="7" type="ORF">GCM10012280_28800</name>
</gene>
<dbReference type="SUPFAM" id="SSF88659">
    <property type="entry name" value="Sigma3 and sigma4 domains of RNA polymerase sigma factors"/>
    <property type="match status" value="1"/>
</dbReference>
<dbReference type="PANTHER" id="PTHR43133:SF66">
    <property type="entry name" value="ECF RNA POLYMERASE SIGMA FACTOR SIGK"/>
    <property type="match status" value="1"/>
</dbReference>
<dbReference type="GO" id="GO:0006352">
    <property type="term" value="P:DNA-templated transcription initiation"/>
    <property type="evidence" value="ECO:0007669"/>
    <property type="project" value="InterPro"/>
</dbReference>
<evidence type="ECO:0000256" key="4">
    <source>
        <dbReference type="ARBA" id="ARBA00023163"/>
    </source>
</evidence>
<dbReference type="NCBIfam" id="TIGR02937">
    <property type="entry name" value="sigma70-ECF"/>
    <property type="match status" value="1"/>
</dbReference>
<dbReference type="InterPro" id="IPR039425">
    <property type="entry name" value="RNA_pol_sigma-70-like"/>
</dbReference>
<proteinExistence type="inferred from homology"/>
<feature type="domain" description="RNA polymerase sigma-70 region 2" evidence="5">
    <location>
        <begin position="41"/>
        <end position="105"/>
    </location>
</feature>
<comment type="similarity">
    <text evidence="1">Belongs to the sigma-70 factor family. ECF subfamily.</text>
</comment>
<organism evidence="7 8">
    <name type="scientific">Wenjunlia tyrosinilytica</name>
    <dbReference type="NCBI Taxonomy" id="1544741"/>
    <lineage>
        <taxon>Bacteria</taxon>
        <taxon>Bacillati</taxon>
        <taxon>Actinomycetota</taxon>
        <taxon>Actinomycetes</taxon>
        <taxon>Kitasatosporales</taxon>
        <taxon>Streptomycetaceae</taxon>
        <taxon>Wenjunlia</taxon>
    </lineage>
</organism>
<comment type="caution">
    <text evidence="7">The sequence shown here is derived from an EMBL/GenBank/DDBJ whole genome shotgun (WGS) entry which is preliminary data.</text>
</comment>
<evidence type="ECO:0000259" key="5">
    <source>
        <dbReference type="Pfam" id="PF04542"/>
    </source>
</evidence>
<reference evidence="7" key="1">
    <citation type="journal article" date="2014" name="Int. J. Syst. Evol. Microbiol.">
        <title>Complete genome sequence of Corynebacterium casei LMG S-19264T (=DSM 44701T), isolated from a smear-ripened cheese.</title>
        <authorList>
            <consortium name="US DOE Joint Genome Institute (JGI-PGF)"/>
            <person name="Walter F."/>
            <person name="Albersmeier A."/>
            <person name="Kalinowski J."/>
            <person name="Ruckert C."/>
        </authorList>
    </citation>
    <scope>NUCLEOTIDE SEQUENCE</scope>
    <source>
        <strain evidence="7">CGMCC 4.7201</strain>
    </source>
</reference>
<reference evidence="7" key="2">
    <citation type="submission" date="2020-09" db="EMBL/GenBank/DDBJ databases">
        <authorList>
            <person name="Sun Q."/>
            <person name="Zhou Y."/>
        </authorList>
    </citation>
    <scope>NUCLEOTIDE SEQUENCE</scope>
    <source>
        <strain evidence="7">CGMCC 4.7201</strain>
    </source>
</reference>
<dbReference type="AlphaFoldDB" id="A0A917ZR18"/>
<evidence type="ECO:0000259" key="6">
    <source>
        <dbReference type="Pfam" id="PF08281"/>
    </source>
</evidence>
<dbReference type="RefSeq" id="WP_189132042.1">
    <property type="nucleotide sequence ID" value="NZ_BMMS01000011.1"/>
</dbReference>
<dbReference type="Pfam" id="PF04542">
    <property type="entry name" value="Sigma70_r2"/>
    <property type="match status" value="1"/>
</dbReference>
<keyword evidence="8" id="KW-1185">Reference proteome</keyword>
<dbReference type="GO" id="GO:0003677">
    <property type="term" value="F:DNA binding"/>
    <property type="evidence" value="ECO:0007669"/>
    <property type="project" value="InterPro"/>
</dbReference>
<dbReference type="Gene3D" id="1.10.10.10">
    <property type="entry name" value="Winged helix-like DNA-binding domain superfamily/Winged helix DNA-binding domain"/>
    <property type="match status" value="1"/>
</dbReference>
<dbReference type="Gene3D" id="1.10.1740.10">
    <property type="match status" value="1"/>
</dbReference>
<dbReference type="SUPFAM" id="SSF88946">
    <property type="entry name" value="Sigma2 domain of RNA polymerase sigma factors"/>
    <property type="match status" value="1"/>
</dbReference>
<dbReference type="Pfam" id="PF08281">
    <property type="entry name" value="Sigma70_r4_2"/>
    <property type="match status" value="1"/>
</dbReference>
<protein>
    <submittedName>
        <fullName evidence="7">RNA polymerase sigma24 factor</fullName>
    </submittedName>
</protein>
<dbReference type="GO" id="GO:0016987">
    <property type="term" value="F:sigma factor activity"/>
    <property type="evidence" value="ECO:0007669"/>
    <property type="project" value="UniProtKB-KW"/>
</dbReference>
<feature type="domain" description="RNA polymerase sigma factor 70 region 4 type 2" evidence="6">
    <location>
        <begin position="143"/>
        <end position="192"/>
    </location>
</feature>
<dbReference type="InterPro" id="IPR007627">
    <property type="entry name" value="RNA_pol_sigma70_r2"/>
</dbReference>
<dbReference type="Proteomes" id="UP000641932">
    <property type="component" value="Unassembled WGS sequence"/>
</dbReference>
<name>A0A917ZR18_9ACTN</name>
<dbReference type="InterPro" id="IPR036388">
    <property type="entry name" value="WH-like_DNA-bd_sf"/>
</dbReference>
<keyword evidence="2" id="KW-0805">Transcription regulation</keyword>
<evidence type="ECO:0000313" key="8">
    <source>
        <dbReference type="Proteomes" id="UP000641932"/>
    </source>
</evidence>
<dbReference type="InterPro" id="IPR013324">
    <property type="entry name" value="RNA_pol_sigma_r3/r4-like"/>
</dbReference>
<keyword evidence="4" id="KW-0804">Transcription</keyword>
<keyword evidence="3" id="KW-0731">Sigma factor</keyword>
<evidence type="ECO:0000313" key="7">
    <source>
        <dbReference type="EMBL" id="GGO88304.1"/>
    </source>
</evidence>
<dbReference type="InterPro" id="IPR013325">
    <property type="entry name" value="RNA_pol_sigma_r2"/>
</dbReference>
<dbReference type="InterPro" id="IPR013249">
    <property type="entry name" value="RNA_pol_sigma70_r4_t2"/>
</dbReference>
<evidence type="ECO:0000256" key="1">
    <source>
        <dbReference type="ARBA" id="ARBA00010641"/>
    </source>
</evidence>
<dbReference type="PANTHER" id="PTHR43133">
    <property type="entry name" value="RNA POLYMERASE ECF-TYPE SIGMA FACTO"/>
    <property type="match status" value="1"/>
</dbReference>
<sequence>MDHEDNNVPGRLNEVSGGETARLTEALLLARKGDEAAFRILYQALNPELVRYARVMVGDDAEDVASEAWLQMSRDLFRFRGDGPRFRRFALVVTRNRARDLLRRRIARVDEVMLPVEQLPEPRGSARDAADAVLEALSTERAVALVATLPPDQAEAVMLRVVLGMDTADVGEVLGKRPGTVRMSVSRGLKRLGKRLEQCGQRCSMTSDVRG</sequence>
<evidence type="ECO:0000256" key="3">
    <source>
        <dbReference type="ARBA" id="ARBA00023082"/>
    </source>
</evidence>
<dbReference type="EMBL" id="BMMS01000011">
    <property type="protein sequence ID" value="GGO88304.1"/>
    <property type="molecule type" value="Genomic_DNA"/>
</dbReference>
<dbReference type="InterPro" id="IPR014284">
    <property type="entry name" value="RNA_pol_sigma-70_dom"/>
</dbReference>
<evidence type="ECO:0000256" key="2">
    <source>
        <dbReference type="ARBA" id="ARBA00023015"/>
    </source>
</evidence>